<evidence type="ECO:0000313" key="7">
    <source>
        <dbReference type="Proteomes" id="UP000197138"/>
    </source>
</evidence>
<evidence type="ECO:0000256" key="4">
    <source>
        <dbReference type="ARBA" id="ARBA00022755"/>
    </source>
</evidence>
<dbReference type="GO" id="GO:0004644">
    <property type="term" value="F:phosphoribosylglycinamide formyltransferase activity"/>
    <property type="evidence" value="ECO:0007669"/>
    <property type="project" value="UniProtKB-EC"/>
</dbReference>
<dbReference type="Pfam" id="PF00551">
    <property type="entry name" value="Formyl_trans_N"/>
    <property type="match status" value="1"/>
</dbReference>
<keyword evidence="4" id="KW-0658">Purine biosynthesis</keyword>
<dbReference type="PANTHER" id="PTHR43369">
    <property type="entry name" value="PHOSPHORIBOSYLGLYCINAMIDE FORMYLTRANSFERASE"/>
    <property type="match status" value="1"/>
</dbReference>
<dbReference type="Proteomes" id="UP000197138">
    <property type="component" value="Unassembled WGS sequence"/>
</dbReference>
<dbReference type="EMBL" id="MTKT01001080">
    <property type="protein sequence ID" value="OWM86686.1"/>
    <property type="molecule type" value="Genomic_DNA"/>
</dbReference>
<dbReference type="InterPro" id="IPR036477">
    <property type="entry name" value="Formyl_transf_N_sf"/>
</dbReference>
<dbReference type="GO" id="GO:0009507">
    <property type="term" value="C:chloroplast"/>
    <property type="evidence" value="ECO:0007669"/>
    <property type="project" value="TreeGrafter"/>
</dbReference>
<feature type="domain" description="Formyl transferase N-terminal" evidence="5">
    <location>
        <begin position="2"/>
        <end position="64"/>
    </location>
</feature>
<name>A0A218XPX8_PUNGR</name>
<evidence type="ECO:0000256" key="2">
    <source>
        <dbReference type="ARBA" id="ARBA00012254"/>
    </source>
</evidence>
<dbReference type="Gene3D" id="3.40.50.170">
    <property type="entry name" value="Formyl transferase, N-terminal domain"/>
    <property type="match status" value="1"/>
</dbReference>
<dbReference type="GO" id="GO:0006189">
    <property type="term" value="P:'de novo' IMP biosynthetic process"/>
    <property type="evidence" value="ECO:0007669"/>
    <property type="project" value="TreeGrafter"/>
</dbReference>
<protein>
    <recommendedName>
        <fullName evidence="2">phosphoribosylglycinamide formyltransferase 1</fullName>
        <ecNumber evidence="2">2.1.2.2</ecNumber>
    </recommendedName>
</protein>
<dbReference type="EC" id="2.1.2.2" evidence="2"/>
<organism evidence="6 7">
    <name type="scientific">Punica granatum</name>
    <name type="common">Pomegranate</name>
    <dbReference type="NCBI Taxonomy" id="22663"/>
    <lineage>
        <taxon>Eukaryota</taxon>
        <taxon>Viridiplantae</taxon>
        <taxon>Streptophyta</taxon>
        <taxon>Embryophyta</taxon>
        <taxon>Tracheophyta</taxon>
        <taxon>Spermatophyta</taxon>
        <taxon>Magnoliopsida</taxon>
        <taxon>eudicotyledons</taxon>
        <taxon>Gunneridae</taxon>
        <taxon>Pentapetalae</taxon>
        <taxon>rosids</taxon>
        <taxon>malvids</taxon>
        <taxon>Myrtales</taxon>
        <taxon>Lythraceae</taxon>
        <taxon>Punica</taxon>
    </lineage>
</organism>
<keyword evidence="3" id="KW-0808">Transferase</keyword>
<comment type="caution">
    <text evidence="6">The sequence shown here is derived from an EMBL/GenBank/DDBJ whole genome shotgun (WGS) entry which is preliminary data.</text>
</comment>
<sequence>MKVHKVVIASGARYSGSTIHFVDDHYDTSRILAQRDVPVLPTDTAEELAARVLKEEHRLYVEVTAALCEERIVWRDDGVLLIRSKENLNEYS</sequence>
<dbReference type="SUPFAM" id="SSF53328">
    <property type="entry name" value="Formyltransferase"/>
    <property type="match status" value="1"/>
</dbReference>
<dbReference type="InterPro" id="IPR002376">
    <property type="entry name" value="Formyl_transf_N"/>
</dbReference>
<gene>
    <name evidence="6" type="ORF">CDL15_Pgr015722</name>
</gene>
<accession>A0A218XPX8</accession>
<evidence type="ECO:0000256" key="1">
    <source>
        <dbReference type="ARBA" id="ARBA00005054"/>
    </source>
</evidence>
<dbReference type="PANTHER" id="PTHR43369:SF2">
    <property type="entry name" value="PHOSPHORIBOSYLGLYCINAMIDE FORMYLTRANSFERASE"/>
    <property type="match status" value="1"/>
</dbReference>
<evidence type="ECO:0000259" key="5">
    <source>
        <dbReference type="Pfam" id="PF00551"/>
    </source>
</evidence>
<comment type="pathway">
    <text evidence="1">Purine metabolism; IMP biosynthesis via de novo pathway; N(2)-formyl-N(1)-(5-phospho-D-ribosyl)glycinamide from N(1)-(5-phospho-D-ribosyl)glycinamide (10-formyl THF route): step 1/1.</text>
</comment>
<reference evidence="7" key="1">
    <citation type="journal article" date="2017" name="Plant J.">
        <title>The pomegranate (Punica granatum L.) genome and the genomics of punicalagin biosynthesis.</title>
        <authorList>
            <person name="Qin G."/>
            <person name="Xu C."/>
            <person name="Ming R."/>
            <person name="Tang H."/>
            <person name="Guyot R."/>
            <person name="Kramer E.M."/>
            <person name="Hu Y."/>
            <person name="Yi X."/>
            <person name="Qi Y."/>
            <person name="Xu X."/>
            <person name="Gao Z."/>
            <person name="Pan H."/>
            <person name="Jian J."/>
            <person name="Tian Y."/>
            <person name="Yue Z."/>
            <person name="Xu Y."/>
        </authorList>
    </citation>
    <scope>NUCLEOTIDE SEQUENCE [LARGE SCALE GENOMIC DNA]</scope>
    <source>
        <strain evidence="7">cv. Dabenzi</strain>
    </source>
</reference>
<evidence type="ECO:0000256" key="3">
    <source>
        <dbReference type="ARBA" id="ARBA00022679"/>
    </source>
</evidence>
<dbReference type="AlphaFoldDB" id="A0A218XPX8"/>
<proteinExistence type="predicted"/>
<evidence type="ECO:0000313" key="6">
    <source>
        <dbReference type="EMBL" id="OWM86686.1"/>
    </source>
</evidence>